<evidence type="ECO:0000313" key="2">
    <source>
        <dbReference type="Proteomes" id="UP000295497"/>
    </source>
</evidence>
<gene>
    <name evidence="1" type="ORF">SOCE836_072060</name>
</gene>
<dbReference type="AlphaFoldDB" id="A0A4P2QXQ1"/>
<dbReference type="Proteomes" id="UP000295497">
    <property type="component" value="Chromosome"/>
</dbReference>
<sequence>MDERREEVIAGRDLELDTLFVVTCSAAVVSVELRLERMTMIEPKIVHVGPYPLRLPELWYEEGDVREKPGFFGYNAVAIVGVSFDFYVIVGRGRDEEERRRHVDGFVKGKAPLRHLRESTSWQGMAFERHRLEECTKLALGAVYELFLCEAHGDLLLFGFGFVAPLEQEESLRMLFTTMVSGAIVERGYSLHGEGAGSGGDGGASRAAAKPKRSWWPLFRWR</sequence>
<dbReference type="RefSeq" id="WP_129578116.1">
    <property type="nucleotide sequence ID" value="NZ_CP012672.1"/>
</dbReference>
<accession>A0A4P2QXQ1</accession>
<evidence type="ECO:0000313" key="1">
    <source>
        <dbReference type="EMBL" id="AUX35018.1"/>
    </source>
</evidence>
<organism evidence="1 2">
    <name type="scientific">Sorangium cellulosum</name>
    <name type="common">Polyangium cellulosum</name>
    <dbReference type="NCBI Taxonomy" id="56"/>
    <lineage>
        <taxon>Bacteria</taxon>
        <taxon>Pseudomonadati</taxon>
        <taxon>Myxococcota</taxon>
        <taxon>Polyangia</taxon>
        <taxon>Polyangiales</taxon>
        <taxon>Polyangiaceae</taxon>
        <taxon>Sorangium</taxon>
    </lineage>
</organism>
<reference evidence="1 2" key="1">
    <citation type="submission" date="2015-09" db="EMBL/GenBank/DDBJ databases">
        <title>Sorangium comparison.</title>
        <authorList>
            <person name="Zaburannyi N."/>
            <person name="Bunk B."/>
            <person name="Overmann J."/>
            <person name="Mueller R."/>
        </authorList>
    </citation>
    <scope>NUCLEOTIDE SEQUENCE [LARGE SCALE GENOMIC DNA]</scope>
    <source>
        <strain evidence="1 2">So ce836</strain>
    </source>
</reference>
<proteinExistence type="predicted"/>
<name>A0A4P2QXQ1_SORCE</name>
<dbReference type="EMBL" id="CP012672">
    <property type="protein sequence ID" value="AUX35018.1"/>
    <property type="molecule type" value="Genomic_DNA"/>
</dbReference>
<protein>
    <submittedName>
        <fullName evidence="1">Uncharacterized protein</fullName>
    </submittedName>
</protein>